<evidence type="ECO:0000259" key="1">
    <source>
        <dbReference type="Pfam" id="PF18962"/>
    </source>
</evidence>
<organism evidence="2 3">
    <name type="scientific">Adhaeribacter terrigena</name>
    <dbReference type="NCBI Taxonomy" id="2793070"/>
    <lineage>
        <taxon>Bacteria</taxon>
        <taxon>Pseudomonadati</taxon>
        <taxon>Bacteroidota</taxon>
        <taxon>Cytophagia</taxon>
        <taxon>Cytophagales</taxon>
        <taxon>Hymenobacteraceae</taxon>
        <taxon>Adhaeribacter</taxon>
    </lineage>
</organism>
<dbReference type="EMBL" id="JAEHFX010000005">
    <property type="protein sequence ID" value="MBK0403675.1"/>
    <property type="molecule type" value="Genomic_DNA"/>
</dbReference>
<dbReference type="InterPro" id="IPR026444">
    <property type="entry name" value="Secre_tail"/>
</dbReference>
<name>A0ABS1C2P8_9BACT</name>
<feature type="domain" description="Secretion system C-terminal sorting" evidence="1">
    <location>
        <begin position="606"/>
        <end position="682"/>
    </location>
</feature>
<accession>A0ABS1C2P8</accession>
<dbReference type="RefSeq" id="WP_200506419.1">
    <property type="nucleotide sequence ID" value="NZ_JAEHFX010000005.1"/>
</dbReference>
<dbReference type="Proteomes" id="UP000644147">
    <property type="component" value="Unassembled WGS sequence"/>
</dbReference>
<evidence type="ECO:0000313" key="3">
    <source>
        <dbReference type="Proteomes" id="UP000644147"/>
    </source>
</evidence>
<dbReference type="Pfam" id="PF18962">
    <property type="entry name" value="Por_Secre_tail"/>
    <property type="match status" value="1"/>
</dbReference>
<dbReference type="NCBIfam" id="TIGR04183">
    <property type="entry name" value="Por_Secre_tail"/>
    <property type="match status" value="1"/>
</dbReference>
<evidence type="ECO:0000313" key="2">
    <source>
        <dbReference type="EMBL" id="MBK0403675.1"/>
    </source>
</evidence>
<reference evidence="2 3" key="1">
    <citation type="submission" date="2020-12" db="EMBL/GenBank/DDBJ databases">
        <title>Bacterial novel species Adhaeribacter sp. BT258 isolated from soil.</title>
        <authorList>
            <person name="Jung H.-Y."/>
        </authorList>
    </citation>
    <scope>NUCLEOTIDE SEQUENCE [LARGE SCALE GENOMIC DNA]</scope>
    <source>
        <strain evidence="2 3">BT258</strain>
    </source>
</reference>
<keyword evidence="3" id="KW-1185">Reference proteome</keyword>
<proteinExistence type="predicted"/>
<gene>
    <name evidence="2" type="ORF">I5M27_11810</name>
</gene>
<protein>
    <submittedName>
        <fullName evidence="2">T9SS type A sorting domain-containing protein</fullName>
    </submittedName>
</protein>
<sequence>MQNSTKHPRKIYQQNATNYQQKKHMRFSYRIYLLLGLFLSFTAVQAWATTFVSNGGGTVWGSAASWTRSNIDNGNTSPGAGDIVTIQAAHKIKLTSDAVCGSLTIENSVNNDTSRLKLAGFDLTLSNITFSPGMGNRRVRLIFGSGTLKVSGAISVTGTPGNLALDYTPASTIEFNGTTAQTLSFNTSLRYPNVVINNAFGVTSNGAITAANVSGNFIVQGGKFSNGGFDVTGAPGKTFEVRSGATYIATGATTFPTGFTNYTLSSGSTFEYAGTGQTIASRQYSNLKVSGTGTKTLAGSIVLDRAMTISNGNVINLINGSITLGDHPLTVEPTGSIINTSATNYIKQTGSGKLIIEGIAGGSTTEVMFPVGSANAYTPAYIINTGDIGGSGNYSVLVTPGINGTSGQAVSNLVAKRTWNVDRVTGSGSADITLRLQWDPTTDEGIDFVRTNVGIAHFTGGTWQQPPLSSFSDGSLTYSATLQGISSFSPFGVVNPNNPLPVELISFKATKKDNAAYLQWVTASEKENQGFHIQHSNNGRNFEDIGFVASQNPNSATRLQYDFLDKTTTQTGLRYYRLKQVDLNGTVSFSDIKVVNFEAQPNAPVVYPNPFTQEINFSIQAGSNEEISYQIIDLTGKTLYKNTQKLIEGNNSLQINFDKEHPAGFYLLRTQTSSGTTSTRLIRQ</sequence>
<comment type="caution">
    <text evidence="2">The sequence shown here is derived from an EMBL/GenBank/DDBJ whole genome shotgun (WGS) entry which is preliminary data.</text>
</comment>